<gene>
    <name evidence="2" type="ORF">EDEG_01505</name>
</gene>
<dbReference type="InParanoid" id="J9DSC0"/>
<evidence type="ECO:0000313" key="2">
    <source>
        <dbReference type="EMBL" id="EJW04207.1"/>
    </source>
</evidence>
<keyword evidence="3" id="KW-1185">Reference proteome</keyword>
<dbReference type="Proteomes" id="UP000003163">
    <property type="component" value="Unassembled WGS sequence"/>
</dbReference>
<feature type="compositionally biased region" description="Polar residues" evidence="1">
    <location>
        <begin position="64"/>
        <end position="78"/>
    </location>
</feature>
<dbReference type="EMBL" id="AFBI03000022">
    <property type="protein sequence ID" value="EJW04207.1"/>
    <property type="molecule type" value="Genomic_DNA"/>
</dbReference>
<feature type="compositionally biased region" description="Basic and acidic residues" evidence="1">
    <location>
        <begin position="50"/>
        <end position="63"/>
    </location>
</feature>
<accession>J9DSC0</accession>
<feature type="compositionally biased region" description="Basic and acidic residues" evidence="1">
    <location>
        <begin position="79"/>
        <end position="92"/>
    </location>
</feature>
<protein>
    <submittedName>
        <fullName evidence="2">Uncharacterized protein</fullName>
    </submittedName>
</protein>
<feature type="region of interest" description="Disordered" evidence="1">
    <location>
        <begin position="252"/>
        <end position="285"/>
    </location>
</feature>
<reference evidence="3" key="2">
    <citation type="submission" date="2015-07" db="EMBL/GenBank/DDBJ databases">
        <title>Contrasting host-pathogen interactions and genome evolution in two generalist and specialist microsporidian pathogens of mosquitoes.</title>
        <authorList>
            <consortium name="The Broad Institute Genomics Platform"/>
            <consortium name="The Broad Institute Genome Sequencing Center for Infectious Disease"/>
            <person name="Cuomo C.A."/>
            <person name="Sanscrainte N.D."/>
            <person name="Goldberg J.M."/>
            <person name="Heiman D."/>
            <person name="Young S."/>
            <person name="Zeng Q."/>
            <person name="Becnel J.J."/>
            <person name="Birren B.W."/>
        </authorList>
    </citation>
    <scope>NUCLEOTIDE SEQUENCE [LARGE SCALE GENOMIC DNA]</scope>
    <source>
        <strain evidence="3">USNM 41457</strain>
    </source>
</reference>
<dbReference type="PROSITE" id="PS51257">
    <property type="entry name" value="PROKAR_LIPOPROTEIN"/>
    <property type="match status" value="1"/>
</dbReference>
<reference evidence="2 3" key="1">
    <citation type="submission" date="2011-08" db="EMBL/GenBank/DDBJ databases">
        <authorList>
            <person name="Liu Z.J."/>
            <person name="Shi F.L."/>
            <person name="Lu J.Q."/>
            <person name="Li M."/>
            <person name="Wang Z.L."/>
        </authorList>
    </citation>
    <scope>NUCLEOTIDE SEQUENCE [LARGE SCALE GENOMIC DNA]</scope>
    <source>
        <strain evidence="2 3">USNM 41457</strain>
    </source>
</reference>
<dbReference type="VEuPathDB" id="MicrosporidiaDB:EDEG_01505"/>
<dbReference type="HOGENOM" id="CLU_888594_0_0_1"/>
<organism evidence="2 3">
    <name type="scientific">Edhazardia aedis (strain USNM 41457)</name>
    <name type="common">Microsporidian parasite</name>
    <dbReference type="NCBI Taxonomy" id="1003232"/>
    <lineage>
        <taxon>Eukaryota</taxon>
        <taxon>Fungi</taxon>
        <taxon>Fungi incertae sedis</taxon>
        <taxon>Microsporidia</taxon>
        <taxon>Edhazardia</taxon>
    </lineage>
</organism>
<sequence>MLVEQNKRFFSITLLILSCFKTPKTNYIVSCSLNADYIDANQDLKDIKTTERSLSEDDSDLKTQKSSPNITNKAQSSTELREDGSQKDLDDSGDTKNKFSFFRRLRSMLNFSKQSLSDDCADNSVDKFESLAKDDIIKADKQAHDQISAQIHNTIVEETFDQSADHKLDTNTEPTTEKNTITVADITTGTKAEQENYPTIEQASKIIAEKTTDSIIDSTNDPATEQMVQQTVDLEGKNEFLVDKKPNCLNTENTNPTYKQDTPSTRNLANTSGGVTKKTKVRRTSESSDSWNVSNDCGCCFLCCYLCLCCCSK</sequence>
<evidence type="ECO:0000313" key="3">
    <source>
        <dbReference type="Proteomes" id="UP000003163"/>
    </source>
</evidence>
<name>J9DSC0_EDHAE</name>
<feature type="compositionally biased region" description="Polar residues" evidence="1">
    <location>
        <begin position="252"/>
        <end position="274"/>
    </location>
</feature>
<feature type="region of interest" description="Disordered" evidence="1">
    <location>
        <begin position="50"/>
        <end position="92"/>
    </location>
</feature>
<evidence type="ECO:0000256" key="1">
    <source>
        <dbReference type="SAM" id="MobiDB-lite"/>
    </source>
</evidence>
<proteinExistence type="predicted"/>
<dbReference type="AlphaFoldDB" id="J9DSC0"/>
<comment type="caution">
    <text evidence="2">The sequence shown here is derived from an EMBL/GenBank/DDBJ whole genome shotgun (WGS) entry which is preliminary data.</text>
</comment>